<dbReference type="AlphaFoldDB" id="A0A5C7F7Y0"/>
<dbReference type="Proteomes" id="UP000321816">
    <property type="component" value="Chromosome"/>
</dbReference>
<evidence type="ECO:0000259" key="2">
    <source>
        <dbReference type="Pfam" id="PF21104"/>
    </source>
</evidence>
<keyword evidence="4" id="KW-1185">Reference proteome</keyword>
<dbReference type="EMBL" id="CP144914">
    <property type="protein sequence ID" value="WWD80802.1"/>
    <property type="molecule type" value="Genomic_DNA"/>
</dbReference>
<feature type="domain" description="Glycosyl hydrolase family 78 alpha-rhamnosidase N-terminal" evidence="2">
    <location>
        <begin position="35"/>
        <end position="176"/>
    </location>
</feature>
<proteinExistence type="predicted"/>
<reference evidence="3 4" key="1">
    <citation type="submission" date="2024-01" db="EMBL/GenBank/DDBJ databases">
        <title>Complete Genome Sequence of Alkalicoccus halolimnae BZ-SZ-XJ29T, a Moderately Halophilic Bacterium Isolated from a Salt Lake.</title>
        <authorList>
            <person name="Zhao B."/>
        </authorList>
    </citation>
    <scope>NUCLEOTIDE SEQUENCE [LARGE SCALE GENOMIC DNA]</scope>
    <source>
        <strain evidence="3 4">BZ-SZ-XJ29</strain>
    </source>
</reference>
<dbReference type="Pfam" id="PF21104">
    <property type="entry name" value="Glyco_hydro_78_N"/>
    <property type="match status" value="1"/>
</dbReference>
<dbReference type="SUPFAM" id="SSF48208">
    <property type="entry name" value="Six-hairpin glycosidases"/>
    <property type="match status" value="1"/>
</dbReference>
<keyword evidence="3" id="KW-0378">Hydrolase</keyword>
<dbReference type="OrthoDB" id="9815108at2"/>
<organism evidence="3 4">
    <name type="scientific">Alkalicoccus halolimnae</name>
    <dbReference type="NCBI Taxonomy" id="1667239"/>
    <lineage>
        <taxon>Bacteria</taxon>
        <taxon>Bacillati</taxon>
        <taxon>Bacillota</taxon>
        <taxon>Bacilli</taxon>
        <taxon>Bacillales</taxon>
        <taxon>Bacillaceae</taxon>
        <taxon>Alkalicoccus</taxon>
    </lineage>
</organism>
<protein>
    <submittedName>
        <fullName evidence="3">Family 78 glycoside hydrolase catalytic domain</fullName>
    </submittedName>
</protein>
<dbReference type="PANTHER" id="PTHR34987">
    <property type="entry name" value="C, PUTATIVE (AFU_ORTHOLOGUE AFUA_3G02880)-RELATED"/>
    <property type="match status" value="1"/>
</dbReference>
<dbReference type="InterPro" id="IPR008928">
    <property type="entry name" value="6-hairpin_glycosidase_sf"/>
</dbReference>
<dbReference type="InterPro" id="IPR035396">
    <property type="entry name" value="Bac_rhamnosid6H"/>
</dbReference>
<dbReference type="InterPro" id="IPR012341">
    <property type="entry name" value="6hp_glycosidase-like_sf"/>
</dbReference>
<dbReference type="Pfam" id="PF17389">
    <property type="entry name" value="Bac_rhamnosid6H"/>
    <property type="match status" value="1"/>
</dbReference>
<dbReference type="InterPro" id="IPR049164">
    <property type="entry name" value="Glyco_hydro_78_N"/>
</dbReference>
<dbReference type="GO" id="GO:0016787">
    <property type="term" value="F:hydrolase activity"/>
    <property type="evidence" value="ECO:0007669"/>
    <property type="project" value="UniProtKB-KW"/>
</dbReference>
<feature type="domain" description="Alpha-L-rhamnosidase six-hairpin glycosidase" evidence="1">
    <location>
        <begin position="196"/>
        <end position="521"/>
    </location>
</feature>
<dbReference type="KEGG" id="ahal:FTX54_004385"/>
<dbReference type="PANTHER" id="PTHR34987:SF4">
    <property type="entry name" value="ALPHA-L-RHAMNOSIDASE C-TERMINAL DOMAIN-CONTAINING PROTEIN"/>
    <property type="match status" value="1"/>
</dbReference>
<evidence type="ECO:0000313" key="3">
    <source>
        <dbReference type="EMBL" id="WWD80802.1"/>
    </source>
</evidence>
<dbReference type="GO" id="GO:0005975">
    <property type="term" value="P:carbohydrate metabolic process"/>
    <property type="evidence" value="ECO:0007669"/>
    <property type="project" value="InterPro"/>
</dbReference>
<gene>
    <name evidence="3" type="ORF">FTX54_004385</name>
</gene>
<sequence length="524" mass="60835">MAMQQQTERVIQYNNEFLEKAEQLKPTFRYKEVKPVDLVKVNENPNVIHGWEISREAGADILKSKEFGKGDEAVLDFKTHLVGRVTFDVNAVGSPPDAPAYIRLTFGEMPVEVGEDFSDYNGWLSRSWLQEEYIHVDTLPTHVELPRRYCFRFMKMEVLDTSRKYNVTISNVICRTETSANEKPELMVPEKDKLNRKLEQVSLLTLENCMQDVFEDGPKRDRRLWLGDLRLQAQANYGTFNNDDLVKRCLYLFAAAPDSQGKVAANLFIHPTLMPDDTYLFDYSLFFSTTLYDYAFAANEWETALNLWSTAFRQYEIAAERIDGNDLLMDDESWWSFIDWKDGLNKQAPSHGVFMYALQKGIALAEKVGTDQQTTYLRELYRQLKKAALSHLWSSEKKFFVSGSDKQVSIASQVWMILGGALDKNEAQKLLKRIENETDILGMNTPYMYHHYVEALFQTGLKEEAVKQLQYYWGGMLDHGADTFWELYNPEDLNFSPYGSHIINSYCHAWSCTPIYFLRKYLYN</sequence>
<evidence type="ECO:0000313" key="4">
    <source>
        <dbReference type="Proteomes" id="UP000321816"/>
    </source>
</evidence>
<accession>A0A5C7F7Y0</accession>
<evidence type="ECO:0000259" key="1">
    <source>
        <dbReference type="Pfam" id="PF17389"/>
    </source>
</evidence>
<dbReference type="RefSeq" id="WP_147803273.1">
    <property type="nucleotide sequence ID" value="NZ_CP144914.1"/>
</dbReference>
<dbReference type="Gene3D" id="1.50.10.10">
    <property type="match status" value="1"/>
</dbReference>
<name>A0A5C7F7Y0_9BACI</name>